<feature type="transmembrane region" description="Helical" evidence="3">
    <location>
        <begin position="202"/>
        <end position="223"/>
    </location>
</feature>
<evidence type="ECO:0000256" key="3">
    <source>
        <dbReference type="SAM" id="Phobius"/>
    </source>
</evidence>
<keyword evidence="3" id="KW-0472">Membrane</keyword>
<dbReference type="PROSITE" id="PS51755">
    <property type="entry name" value="OMPR_PHOB"/>
    <property type="match status" value="1"/>
</dbReference>
<dbReference type="Gene3D" id="1.10.10.10">
    <property type="entry name" value="Winged helix-like DNA-binding domain superfamily/Winged helix DNA-binding domain"/>
    <property type="match status" value="1"/>
</dbReference>
<evidence type="ECO:0000313" key="6">
    <source>
        <dbReference type="Proteomes" id="UP000036166"/>
    </source>
</evidence>
<evidence type="ECO:0000256" key="1">
    <source>
        <dbReference type="ARBA" id="ARBA00023125"/>
    </source>
</evidence>
<dbReference type="InterPro" id="IPR016032">
    <property type="entry name" value="Sig_transdc_resp-reg_C-effctor"/>
</dbReference>
<organism evidence="5 6">
    <name type="scientific">Parabacteroides goldsteinii</name>
    <dbReference type="NCBI Taxonomy" id="328812"/>
    <lineage>
        <taxon>Bacteria</taxon>
        <taxon>Pseudomonadati</taxon>
        <taxon>Bacteroidota</taxon>
        <taxon>Bacteroidia</taxon>
        <taxon>Bacteroidales</taxon>
        <taxon>Tannerellaceae</taxon>
        <taxon>Parabacteroides</taxon>
    </lineage>
</organism>
<protein>
    <recommendedName>
        <fullName evidence="4">OmpR/PhoB-type domain-containing protein</fullName>
    </recommendedName>
</protein>
<dbReference type="GO" id="GO:0003677">
    <property type="term" value="F:DNA binding"/>
    <property type="evidence" value="ECO:0007669"/>
    <property type="project" value="UniProtKB-UniRule"/>
</dbReference>
<dbReference type="EMBL" id="LFJV01000021">
    <property type="protein sequence ID" value="KMM34191.1"/>
    <property type="molecule type" value="Genomic_DNA"/>
</dbReference>
<feature type="transmembrane region" description="Helical" evidence="3">
    <location>
        <begin position="12"/>
        <end position="34"/>
    </location>
</feature>
<dbReference type="SUPFAM" id="SSF46894">
    <property type="entry name" value="C-terminal effector domain of the bipartite response regulators"/>
    <property type="match status" value="1"/>
</dbReference>
<proteinExistence type="predicted"/>
<evidence type="ECO:0000259" key="4">
    <source>
        <dbReference type="PROSITE" id="PS51755"/>
    </source>
</evidence>
<dbReference type="AlphaFoldDB" id="A0A0J6CD74"/>
<dbReference type="PATRIC" id="fig|328812.4.peg.2091"/>
<keyword evidence="1 2" id="KW-0238">DNA-binding</keyword>
<name>A0A0J6CD74_9BACT</name>
<feature type="DNA-binding region" description="OmpR/PhoB-type" evidence="2">
    <location>
        <begin position="267"/>
        <end position="366"/>
    </location>
</feature>
<keyword evidence="3" id="KW-1133">Transmembrane helix</keyword>
<accession>A0A0J6CD74</accession>
<dbReference type="InterPro" id="IPR001867">
    <property type="entry name" value="OmpR/PhoB-type_DNA-bd"/>
</dbReference>
<sequence>MGSLYEKTWKVAIYWGLFILFILVGEGIVCYEVYDKIKIKAYSLFEEVVEMDIDMRIKKERVVVKRVKRETHPVDTTSVCTSDGRYTQKKEFGSKASSKYNLLQYYLGDSVPIQVSVIDSLFQAVLQQADIPAEVAVKSVGKDFYSNSKNVVMYSKDISRDFLYVALPVKKMEIPACDYAVCLQGFIKCPFDYLLKESVSLVYFRIFILISLGVLCWLISYTIRLCVKKKALISPVENVELVDQSEPERIVESETIDVIKPLQPTTREWLSVTDKILLDETTGDIKFDGEIVLRLKGLNLKLFVCFVKNINVGVGFVQLKNDVWNNSDTNNSTISIQVKKLEKKLQEKIPVISIENIHGEGYCLTVSE</sequence>
<dbReference type="Proteomes" id="UP000036166">
    <property type="component" value="Unassembled WGS sequence"/>
</dbReference>
<evidence type="ECO:0000256" key="2">
    <source>
        <dbReference type="PROSITE-ProRule" id="PRU01091"/>
    </source>
</evidence>
<dbReference type="GO" id="GO:0000160">
    <property type="term" value="P:phosphorelay signal transduction system"/>
    <property type="evidence" value="ECO:0007669"/>
    <property type="project" value="InterPro"/>
</dbReference>
<dbReference type="GO" id="GO:0006355">
    <property type="term" value="P:regulation of DNA-templated transcription"/>
    <property type="evidence" value="ECO:0007669"/>
    <property type="project" value="InterPro"/>
</dbReference>
<feature type="domain" description="OmpR/PhoB-type" evidence="4">
    <location>
        <begin position="267"/>
        <end position="366"/>
    </location>
</feature>
<dbReference type="InterPro" id="IPR036388">
    <property type="entry name" value="WH-like_DNA-bd_sf"/>
</dbReference>
<comment type="caution">
    <text evidence="5">The sequence shown here is derived from an EMBL/GenBank/DDBJ whole genome shotgun (WGS) entry which is preliminary data.</text>
</comment>
<reference evidence="5 6" key="1">
    <citation type="submission" date="2015-06" db="EMBL/GenBank/DDBJ databases">
        <title>Draft Genome Sequence of Parabacteroides goldsteinii with Putative Novel Metallo-Beta-Lactamases Isolated from a Blood Culture from a Human Patient.</title>
        <authorList>
            <person name="Krogh T.J."/>
            <person name="Agergaard C.N."/>
            <person name="Moller-Jensen J."/>
            <person name="Justesen U.S."/>
        </authorList>
    </citation>
    <scope>NUCLEOTIDE SEQUENCE [LARGE SCALE GENOMIC DNA]</scope>
    <source>
        <strain evidence="5 6">910340</strain>
    </source>
</reference>
<keyword evidence="3" id="KW-0812">Transmembrane</keyword>
<evidence type="ECO:0000313" key="5">
    <source>
        <dbReference type="EMBL" id="KMM34191.1"/>
    </source>
</evidence>
<gene>
    <name evidence="5" type="ORF">ACM15_07950</name>
</gene>